<dbReference type="SUPFAM" id="SSF52833">
    <property type="entry name" value="Thioredoxin-like"/>
    <property type="match status" value="1"/>
</dbReference>
<feature type="domain" description="Thioredoxin" evidence="6">
    <location>
        <begin position="239"/>
        <end position="390"/>
    </location>
</feature>
<dbReference type="OrthoDB" id="750178at2"/>
<dbReference type="AlphaFoldDB" id="A0A979G2J4"/>
<evidence type="ECO:0000256" key="1">
    <source>
        <dbReference type="ARBA" id="ARBA00004196"/>
    </source>
</evidence>
<dbReference type="GO" id="GO:0016491">
    <property type="term" value="F:oxidoreductase activity"/>
    <property type="evidence" value="ECO:0007669"/>
    <property type="project" value="InterPro"/>
</dbReference>
<dbReference type="InterPro" id="IPR013766">
    <property type="entry name" value="Thioredoxin_domain"/>
</dbReference>
<evidence type="ECO:0000256" key="2">
    <source>
        <dbReference type="ARBA" id="ARBA00022748"/>
    </source>
</evidence>
<protein>
    <submittedName>
        <fullName evidence="7">Alkyl hydroperoxide reductase/ Thiol specific antioxidant/ Mal allergen</fullName>
    </submittedName>
</protein>
<keyword evidence="4" id="KW-0676">Redox-active center</keyword>
<dbReference type="CDD" id="cd02966">
    <property type="entry name" value="TlpA_like_family"/>
    <property type="match status" value="1"/>
</dbReference>
<name>A0A979G2J4_CHIPD</name>
<evidence type="ECO:0000256" key="3">
    <source>
        <dbReference type="ARBA" id="ARBA00023157"/>
    </source>
</evidence>
<dbReference type="EMBL" id="CP001699">
    <property type="protein sequence ID" value="ACU59604.1"/>
    <property type="molecule type" value="Genomic_DNA"/>
</dbReference>
<dbReference type="Gene3D" id="3.40.30.10">
    <property type="entry name" value="Glutaredoxin"/>
    <property type="match status" value="1"/>
</dbReference>
<dbReference type="GO" id="GO:0017004">
    <property type="term" value="P:cytochrome complex assembly"/>
    <property type="evidence" value="ECO:0007669"/>
    <property type="project" value="UniProtKB-KW"/>
</dbReference>
<evidence type="ECO:0000259" key="6">
    <source>
        <dbReference type="PROSITE" id="PS51352"/>
    </source>
</evidence>
<organism evidence="7 8">
    <name type="scientific">Chitinophaga pinensis (strain ATCC 43595 / DSM 2588 / LMG 13176 / NBRC 15968 / NCIMB 11800 / UQM 2034)</name>
    <dbReference type="NCBI Taxonomy" id="485918"/>
    <lineage>
        <taxon>Bacteria</taxon>
        <taxon>Pseudomonadati</taxon>
        <taxon>Bacteroidota</taxon>
        <taxon>Chitinophagia</taxon>
        <taxon>Chitinophagales</taxon>
        <taxon>Chitinophagaceae</taxon>
        <taxon>Chitinophaga</taxon>
    </lineage>
</organism>
<dbReference type="Pfam" id="PF00578">
    <property type="entry name" value="AhpC-TSA"/>
    <property type="match status" value="1"/>
</dbReference>
<dbReference type="KEGG" id="cpi:Cpin_2111"/>
<dbReference type="PANTHER" id="PTHR42852">
    <property type="entry name" value="THIOL:DISULFIDE INTERCHANGE PROTEIN DSBE"/>
    <property type="match status" value="1"/>
</dbReference>
<evidence type="ECO:0000256" key="5">
    <source>
        <dbReference type="SAM" id="SignalP"/>
    </source>
</evidence>
<feature type="signal peptide" evidence="5">
    <location>
        <begin position="1"/>
        <end position="21"/>
    </location>
</feature>
<evidence type="ECO:0000256" key="4">
    <source>
        <dbReference type="ARBA" id="ARBA00023284"/>
    </source>
</evidence>
<dbReference type="InterPro" id="IPR017937">
    <property type="entry name" value="Thioredoxin_CS"/>
</dbReference>
<accession>A0A979G2J4</accession>
<reference evidence="8" key="1">
    <citation type="submission" date="2009-08" db="EMBL/GenBank/DDBJ databases">
        <title>The complete genome of Chitinophaga pinensis DSM 2588.</title>
        <authorList>
            <consortium name="US DOE Joint Genome Institute (JGI-PGF)"/>
            <person name="Lucas S."/>
            <person name="Copeland A."/>
            <person name="Lapidus A."/>
            <person name="Glavina del Rio T."/>
            <person name="Dalin E."/>
            <person name="Tice H."/>
            <person name="Bruce D."/>
            <person name="Goodwin L."/>
            <person name="Pitluck S."/>
            <person name="Kyrpides N."/>
            <person name="Mavromatis K."/>
            <person name="Ivanova N."/>
            <person name="Mikhailova N."/>
            <person name="Sims D."/>
            <person name="Meinche L."/>
            <person name="Brettin T."/>
            <person name="Detter J.C."/>
            <person name="Han C."/>
            <person name="Larimer F."/>
            <person name="Land M."/>
            <person name="Hauser L."/>
            <person name="Markowitz V."/>
            <person name="Cheng J.-F."/>
            <person name="Hugenholtz P."/>
            <person name="Woyke T."/>
            <person name="Wu D."/>
            <person name="Spring S."/>
            <person name="Klenk H.-P."/>
            <person name="Eisen J.A."/>
        </authorList>
    </citation>
    <scope>NUCLEOTIDE SEQUENCE [LARGE SCALE GENOMIC DNA]</scope>
    <source>
        <strain evidence="8">ATCC 43595 / DSM 2588 / LMG 13176 / NBRC 15968 / NCIMB 11800 / UQM 2034</strain>
    </source>
</reference>
<feature type="chain" id="PRO_5036758248" evidence="5">
    <location>
        <begin position="22"/>
        <end position="390"/>
    </location>
</feature>
<dbReference type="PANTHER" id="PTHR42852:SF6">
    <property type="entry name" value="THIOL:DISULFIDE INTERCHANGE PROTEIN DSBE"/>
    <property type="match status" value="1"/>
</dbReference>
<reference evidence="7 8" key="2">
    <citation type="journal article" date="2010" name="Stand. Genomic Sci.">
        <title>Complete genome sequence of Chitinophaga pinensis type strain (UQM 2034).</title>
        <authorList>
            <person name="Glavina Del Rio T."/>
            <person name="Abt B."/>
            <person name="Spring S."/>
            <person name="Lapidus A."/>
            <person name="Nolan M."/>
            <person name="Tice H."/>
            <person name="Copeland A."/>
            <person name="Cheng J.F."/>
            <person name="Chen F."/>
            <person name="Bruce D."/>
            <person name="Goodwin L."/>
            <person name="Pitluck S."/>
            <person name="Ivanova N."/>
            <person name="Mavromatis K."/>
            <person name="Mikhailova N."/>
            <person name="Pati A."/>
            <person name="Chen A."/>
            <person name="Palaniappan K."/>
            <person name="Land M."/>
            <person name="Hauser L."/>
            <person name="Chang Y.J."/>
            <person name="Jeffries C.D."/>
            <person name="Chain P."/>
            <person name="Saunders E."/>
            <person name="Detter J.C."/>
            <person name="Brettin T."/>
            <person name="Rohde M."/>
            <person name="Goker M."/>
            <person name="Bristow J."/>
            <person name="Eisen J.A."/>
            <person name="Markowitz V."/>
            <person name="Hugenholtz P."/>
            <person name="Kyrpides N.C."/>
            <person name="Klenk H.P."/>
            <person name="Lucas S."/>
        </authorList>
    </citation>
    <scope>NUCLEOTIDE SEQUENCE [LARGE SCALE GENOMIC DNA]</scope>
    <source>
        <strain evidence="8">ATCC 43595 / DSM 2588 / LMG 13176 / NBRC 15968 / NCIMB 11800 / UQM 2034</strain>
    </source>
</reference>
<dbReference type="Proteomes" id="UP000002215">
    <property type="component" value="Chromosome"/>
</dbReference>
<keyword evidence="2" id="KW-0201">Cytochrome c-type biogenesis</keyword>
<dbReference type="InterPro" id="IPR036249">
    <property type="entry name" value="Thioredoxin-like_sf"/>
</dbReference>
<dbReference type="RefSeq" id="WP_012789780.1">
    <property type="nucleotide sequence ID" value="NC_013132.1"/>
</dbReference>
<dbReference type="InterPro" id="IPR000866">
    <property type="entry name" value="AhpC/TSA"/>
</dbReference>
<keyword evidence="5" id="KW-0732">Signal</keyword>
<evidence type="ECO:0000313" key="7">
    <source>
        <dbReference type="EMBL" id="ACU59604.1"/>
    </source>
</evidence>
<dbReference type="GO" id="GO:0016209">
    <property type="term" value="F:antioxidant activity"/>
    <property type="evidence" value="ECO:0007669"/>
    <property type="project" value="InterPro"/>
</dbReference>
<dbReference type="PROSITE" id="PS51352">
    <property type="entry name" value="THIOREDOXIN_2"/>
    <property type="match status" value="1"/>
</dbReference>
<proteinExistence type="predicted"/>
<comment type="subcellular location">
    <subcellularLocation>
        <location evidence="1">Cell envelope</location>
    </subcellularLocation>
</comment>
<dbReference type="PROSITE" id="PS00194">
    <property type="entry name" value="THIOREDOXIN_1"/>
    <property type="match status" value="1"/>
</dbReference>
<dbReference type="InterPro" id="IPR050553">
    <property type="entry name" value="Thioredoxin_ResA/DsbE_sf"/>
</dbReference>
<gene>
    <name evidence="7" type="ordered locus">Cpin_2111</name>
</gene>
<keyword evidence="3" id="KW-1015">Disulfide bond</keyword>
<evidence type="ECO:0000313" key="8">
    <source>
        <dbReference type="Proteomes" id="UP000002215"/>
    </source>
</evidence>
<sequence>MKIQFVLLAAALCSTASGAIAQQKTKQFVLEGILTAGNPDSVRWTYADAAHKQVVIVKAVKDHRFKISGNIGGPGTASVSFVFKGQQTTDKHVQSGKDYRVFFIEPAVMKMTGDATALQTLTLSGSETQRESEALERMLKPIEERSTALRAAIKQTTDTTAKRVQRAEMDQLQEQRNKTYYTFMLQNPHSYVTAYYLNFYMPFYSTAAIRKVYDLFTPAEQHGLLGKAIGETLRGMEAGAPGQQAIDFSVSDINGKQLSLSDFKGRYVILDFWASWCVPCRHSHPHLIEWYNKYKGKGLEIIGIASDDGREAAWKNAIEQDGIGIWRHVLAGVDQQKVMQRQSNPRDITIKYGVTALPTKLIIGPDGKILARDTGDGDQIGKELEKIFNN</sequence>
<dbReference type="GO" id="GO:0030313">
    <property type="term" value="C:cell envelope"/>
    <property type="evidence" value="ECO:0007669"/>
    <property type="project" value="UniProtKB-SubCell"/>
</dbReference>